<feature type="compositionally biased region" description="Polar residues" evidence="1">
    <location>
        <begin position="29"/>
        <end position="42"/>
    </location>
</feature>
<dbReference type="KEGG" id="mlr:MELLADRAFT_84193"/>
<dbReference type="Proteomes" id="UP000001072">
    <property type="component" value="Unassembled WGS sequence"/>
</dbReference>
<dbReference type="RefSeq" id="XP_007418886.1">
    <property type="nucleotide sequence ID" value="XM_007418824.1"/>
</dbReference>
<organism evidence="3">
    <name type="scientific">Melampsora larici-populina (strain 98AG31 / pathotype 3-4-7)</name>
    <name type="common">Poplar leaf rust fungus</name>
    <dbReference type="NCBI Taxonomy" id="747676"/>
    <lineage>
        <taxon>Eukaryota</taxon>
        <taxon>Fungi</taxon>
        <taxon>Dikarya</taxon>
        <taxon>Basidiomycota</taxon>
        <taxon>Pucciniomycotina</taxon>
        <taxon>Pucciniomycetes</taxon>
        <taxon>Pucciniales</taxon>
        <taxon>Melampsoraceae</taxon>
        <taxon>Melampsora</taxon>
    </lineage>
</organism>
<keyword evidence="3" id="KW-1185">Reference proteome</keyword>
<feature type="region of interest" description="Disordered" evidence="1">
    <location>
        <begin position="1"/>
        <end position="49"/>
    </location>
</feature>
<dbReference type="HOGENOM" id="CLU_1082133_0_0_1"/>
<dbReference type="VEuPathDB" id="FungiDB:MELLADRAFT_84193"/>
<evidence type="ECO:0000313" key="3">
    <source>
        <dbReference type="Proteomes" id="UP000001072"/>
    </source>
</evidence>
<name>F4SBW8_MELLP</name>
<dbReference type="EMBL" id="GL883196">
    <property type="protein sequence ID" value="EGF97859.1"/>
    <property type="molecule type" value="Genomic_DNA"/>
</dbReference>
<dbReference type="AlphaFoldDB" id="F4SBW8"/>
<accession>F4SBW8</accession>
<dbReference type="InParanoid" id="F4SBW8"/>
<protein>
    <submittedName>
        <fullName evidence="2">Uncharacterized protein</fullName>
    </submittedName>
</protein>
<reference evidence="3" key="1">
    <citation type="journal article" date="2011" name="Proc. Natl. Acad. Sci. U.S.A.">
        <title>Obligate biotrophy features unraveled by the genomic analysis of rust fungi.</title>
        <authorList>
            <person name="Duplessis S."/>
            <person name="Cuomo C.A."/>
            <person name="Lin Y.-C."/>
            <person name="Aerts A."/>
            <person name="Tisserant E."/>
            <person name="Veneault-Fourrey C."/>
            <person name="Joly D.L."/>
            <person name="Hacquard S."/>
            <person name="Amselem J."/>
            <person name="Cantarel B.L."/>
            <person name="Chiu R."/>
            <person name="Coutinho P.M."/>
            <person name="Feau N."/>
            <person name="Field M."/>
            <person name="Frey P."/>
            <person name="Gelhaye E."/>
            <person name="Goldberg J."/>
            <person name="Grabherr M.G."/>
            <person name="Kodira C.D."/>
            <person name="Kohler A."/>
            <person name="Kuees U."/>
            <person name="Lindquist E.A."/>
            <person name="Lucas S.M."/>
            <person name="Mago R."/>
            <person name="Mauceli E."/>
            <person name="Morin E."/>
            <person name="Murat C."/>
            <person name="Pangilinan J.L."/>
            <person name="Park R."/>
            <person name="Pearson M."/>
            <person name="Quesneville H."/>
            <person name="Rouhier N."/>
            <person name="Sakthikumar S."/>
            <person name="Salamov A.A."/>
            <person name="Schmutz J."/>
            <person name="Selles B."/>
            <person name="Shapiro H."/>
            <person name="Tanguay P."/>
            <person name="Tuskan G.A."/>
            <person name="Henrissat B."/>
            <person name="Van de Peer Y."/>
            <person name="Rouze P."/>
            <person name="Ellis J.G."/>
            <person name="Dodds P.N."/>
            <person name="Schein J.E."/>
            <person name="Zhong S."/>
            <person name="Hamelin R.C."/>
            <person name="Grigoriev I.V."/>
            <person name="Szabo L.J."/>
            <person name="Martin F."/>
        </authorList>
    </citation>
    <scope>NUCLEOTIDE SEQUENCE [LARGE SCALE GENOMIC DNA]</scope>
    <source>
        <strain evidence="3">98AG31 / pathotype 3-4-7</strain>
    </source>
</reference>
<gene>
    <name evidence="2" type="ORF">MELLADRAFT_84193</name>
</gene>
<evidence type="ECO:0000313" key="2">
    <source>
        <dbReference type="EMBL" id="EGF97859.1"/>
    </source>
</evidence>
<proteinExistence type="predicted"/>
<dbReference type="GeneID" id="18933392"/>
<sequence length="223" mass="24633">MNNHTSTPDPRAPQPISTTLVKQQPPYQPNTLVSYPPNQTSYTPPPNFSHNPYIPPPYWYPPPPGLFHPFPPTGSTGSAPSDSQMPPPWAHPPFNHPMYHHPYPNPMIPNHYSLNHFPPLSSGPPVLQPPADTSHAITNDQFEPTLNPILPSTTNANTTIVKTTVDGTSGETHETNVSNDVLMTEVNATNGDDEQVIVQVQNNEELELFTDNECDQDWPPIGM</sequence>
<evidence type="ECO:0000256" key="1">
    <source>
        <dbReference type="SAM" id="MobiDB-lite"/>
    </source>
</evidence>